<comment type="caution">
    <text evidence="2">The sequence shown here is derived from an EMBL/GenBank/DDBJ whole genome shotgun (WGS) entry which is preliminary data.</text>
</comment>
<dbReference type="AlphaFoldDB" id="A0A7X9E705"/>
<evidence type="ECO:0000313" key="2">
    <source>
        <dbReference type="EMBL" id="NMB91675.1"/>
    </source>
</evidence>
<dbReference type="InterPro" id="IPR043129">
    <property type="entry name" value="ATPase_NBD"/>
</dbReference>
<dbReference type="PANTHER" id="PTHR18964">
    <property type="entry name" value="ROK (REPRESSOR, ORF, KINASE) FAMILY"/>
    <property type="match status" value="1"/>
</dbReference>
<accession>A0A7X9E705</accession>
<dbReference type="Pfam" id="PF00480">
    <property type="entry name" value="ROK"/>
    <property type="match status" value="1"/>
</dbReference>
<dbReference type="PANTHER" id="PTHR18964:SF149">
    <property type="entry name" value="BIFUNCTIONAL UDP-N-ACETYLGLUCOSAMINE 2-EPIMERASE_N-ACETYLMANNOSAMINE KINASE"/>
    <property type="match status" value="1"/>
</dbReference>
<reference evidence="2 3" key="1">
    <citation type="journal article" date="2020" name="Biotechnol. Biofuels">
        <title>New insights from the biogas microbiome by comprehensive genome-resolved metagenomics of nearly 1600 species originating from multiple anaerobic digesters.</title>
        <authorList>
            <person name="Campanaro S."/>
            <person name="Treu L."/>
            <person name="Rodriguez-R L.M."/>
            <person name="Kovalovszki A."/>
            <person name="Ziels R.M."/>
            <person name="Maus I."/>
            <person name="Zhu X."/>
            <person name="Kougias P.G."/>
            <person name="Basile A."/>
            <person name="Luo G."/>
            <person name="Schluter A."/>
            <person name="Konstantinidis K.T."/>
            <person name="Angelidaki I."/>
        </authorList>
    </citation>
    <scope>NUCLEOTIDE SEQUENCE [LARGE SCALE GENOMIC DNA]</scope>
    <source>
        <strain evidence="2">AS27yjCOA_202</strain>
    </source>
</reference>
<sequence>MYISIDIGKSSTRVASTQNLVDIHKIIKFSTDQNLEEQKKLLADAIYNVRDNQDIKLIVLGVTGVVDKVNKKFIKSPNFPALDGLNFNFLLPEVLRHIPIYVENDAALGALGEAYFGSGKSKSLVAYLTLSSGVGGALILKGKKGYNIISSEPGHHIICELDNLVDKSGLSGTFESYCSGSMFETRYGVKPQRDINQEIWKTYARHLSTGIINITALWRPEVIILGGGLSNYNFDIFYPYLSEELKKQSFFVIPGIKKALLEDNSGVYGGFVLLDILSEKNL</sequence>
<dbReference type="InterPro" id="IPR000600">
    <property type="entry name" value="ROK"/>
</dbReference>
<organism evidence="2 3">
    <name type="scientific">candidate division WWE3 bacterium</name>
    <dbReference type="NCBI Taxonomy" id="2053526"/>
    <lineage>
        <taxon>Bacteria</taxon>
        <taxon>Katanobacteria</taxon>
    </lineage>
</organism>
<name>A0A7X9E705_UNCKA</name>
<dbReference type="Proteomes" id="UP000590542">
    <property type="component" value="Unassembled WGS sequence"/>
</dbReference>
<proteinExistence type="inferred from homology"/>
<dbReference type="Gene3D" id="3.30.420.40">
    <property type="match status" value="2"/>
</dbReference>
<evidence type="ECO:0000313" key="3">
    <source>
        <dbReference type="Proteomes" id="UP000590542"/>
    </source>
</evidence>
<dbReference type="CDD" id="cd23763">
    <property type="entry name" value="ASKHA_ATPase_ROK"/>
    <property type="match status" value="1"/>
</dbReference>
<dbReference type="SUPFAM" id="SSF53067">
    <property type="entry name" value="Actin-like ATPase domain"/>
    <property type="match status" value="1"/>
</dbReference>
<protein>
    <submittedName>
        <fullName evidence="2">ROK family protein</fullName>
    </submittedName>
</protein>
<comment type="similarity">
    <text evidence="1">Belongs to the ROK (NagC/XylR) family.</text>
</comment>
<evidence type="ECO:0000256" key="1">
    <source>
        <dbReference type="ARBA" id="ARBA00006479"/>
    </source>
</evidence>
<dbReference type="EMBL" id="JAAZNV010000007">
    <property type="protein sequence ID" value="NMB91675.1"/>
    <property type="molecule type" value="Genomic_DNA"/>
</dbReference>
<gene>
    <name evidence="2" type="ORF">GYA37_02395</name>
</gene>